<keyword evidence="4" id="KW-0804">Transcription</keyword>
<keyword evidence="5" id="KW-0539">Nucleus</keyword>
<protein>
    <recommendedName>
        <fullName evidence="8">TF-B3 domain-containing protein</fullName>
    </recommendedName>
</protein>
<organism evidence="6 7">
    <name type="scientific">Arachis hypogaea</name>
    <name type="common">Peanut</name>
    <dbReference type="NCBI Taxonomy" id="3818"/>
    <lineage>
        <taxon>Eukaryota</taxon>
        <taxon>Viridiplantae</taxon>
        <taxon>Streptophyta</taxon>
        <taxon>Embryophyta</taxon>
        <taxon>Tracheophyta</taxon>
        <taxon>Spermatophyta</taxon>
        <taxon>Magnoliopsida</taxon>
        <taxon>eudicotyledons</taxon>
        <taxon>Gunneridae</taxon>
        <taxon>Pentapetalae</taxon>
        <taxon>rosids</taxon>
        <taxon>fabids</taxon>
        <taxon>Fabales</taxon>
        <taxon>Fabaceae</taxon>
        <taxon>Papilionoideae</taxon>
        <taxon>50 kb inversion clade</taxon>
        <taxon>dalbergioids sensu lato</taxon>
        <taxon>Dalbergieae</taxon>
        <taxon>Pterocarpus clade</taxon>
        <taxon>Arachis</taxon>
    </lineage>
</organism>
<keyword evidence="2" id="KW-0805">Transcription regulation</keyword>
<comment type="caution">
    <text evidence="6">The sequence shown here is derived from an EMBL/GenBank/DDBJ whole genome shotgun (WGS) entry which is preliminary data.</text>
</comment>
<dbReference type="AlphaFoldDB" id="A0A445BHB6"/>
<dbReference type="GO" id="GO:0003677">
    <property type="term" value="F:DNA binding"/>
    <property type="evidence" value="ECO:0007669"/>
    <property type="project" value="UniProtKB-KW"/>
</dbReference>
<gene>
    <name evidence="6" type="ORF">Ahy_A09g043010</name>
</gene>
<evidence type="ECO:0000256" key="1">
    <source>
        <dbReference type="ARBA" id="ARBA00004123"/>
    </source>
</evidence>
<dbReference type="Proteomes" id="UP000289738">
    <property type="component" value="Chromosome A09"/>
</dbReference>
<keyword evidence="3" id="KW-0238">DNA-binding</keyword>
<proteinExistence type="predicted"/>
<keyword evidence="7" id="KW-1185">Reference proteome</keyword>
<evidence type="ECO:0000256" key="2">
    <source>
        <dbReference type="ARBA" id="ARBA00023015"/>
    </source>
</evidence>
<evidence type="ECO:0000313" key="6">
    <source>
        <dbReference type="EMBL" id="RYR38059.1"/>
    </source>
</evidence>
<accession>A0A445BHB6</accession>
<reference evidence="6 7" key="1">
    <citation type="submission" date="2019-01" db="EMBL/GenBank/DDBJ databases">
        <title>Sequencing of cultivated peanut Arachis hypogaea provides insights into genome evolution and oil improvement.</title>
        <authorList>
            <person name="Chen X."/>
        </authorList>
    </citation>
    <scope>NUCLEOTIDE SEQUENCE [LARGE SCALE GENOMIC DNA]</scope>
    <source>
        <strain evidence="7">cv. Fuhuasheng</strain>
        <tissue evidence="6">Leaves</tissue>
    </source>
</reference>
<sequence>MPPLADFCFFIFIIPNMENQNRMLAAFSNVVRYNMSNPVEVITTNGQLWSISWVVKEEHPHRIVFIGGWQAFYEHYHL</sequence>
<name>A0A445BHB6_ARAHY</name>
<evidence type="ECO:0000256" key="5">
    <source>
        <dbReference type="ARBA" id="ARBA00023242"/>
    </source>
</evidence>
<dbReference type="GO" id="GO:0005634">
    <property type="term" value="C:nucleus"/>
    <property type="evidence" value="ECO:0007669"/>
    <property type="project" value="UniProtKB-SubCell"/>
</dbReference>
<dbReference type="InterPro" id="IPR015300">
    <property type="entry name" value="DNA-bd_pseudobarrel_sf"/>
</dbReference>
<comment type="subcellular location">
    <subcellularLocation>
        <location evidence="1">Nucleus</location>
    </subcellularLocation>
</comment>
<dbReference type="EMBL" id="SDMP01000009">
    <property type="protein sequence ID" value="RYR38059.1"/>
    <property type="molecule type" value="Genomic_DNA"/>
</dbReference>
<evidence type="ECO:0008006" key="8">
    <source>
        <dbReference type="Google" id="ProtNLM"/>
    </source>
</evidence>
<evidence type="ECO:0000256" key="4">
    <source>
        <dbReference type="ARBA" id="ARBA00023163"/>
    </source>
</evidence>
<evidence type="ECO:0000256" key="3">
    <source>
        <dbReference type="ARBA" id="ARBA00023125"/>
    </source>
</evidence>
<evidence type="ECO:0000313" key="7">
    <source>
        <dbReference type="Proteomes" id="UP000289738"/>
    </source>
</evidence>
<dbReference type="SUPFAM" id="SSF101936">
    <property type="entry name" value="DNA-binding pseudobarrel domain"/>
    <property type="match status" value="1"/>
</dbReference>